<dbReference type="Proteomes" id="UP000054937">
    <property type="component" value="Unassembled WGS sequence"/>
</dbReference>
<evidence type="ECO:0000313" key="1">
    <source>
        <dbReference type="EMBL" id="KRX06863.1"/>
    </source>
</evidence>
<keyword evidence="2" id="KW-1185">Reference proteome</keyword>
<reference evidence="1 2" key="1">
    <citation type="journal article" date="2015" name="Sci. Rep.">
        <title>Genome of the facultative scuticociliatosis pathogen Pseudocohnilembus persalinus provides insight into its virulence through horizontal gene transfer.</title>
        <authorList>
            <person name="Xiong J."/>
            <person name="Wang G."/>
            <person name="Cheng J."/>
            <person name="Tian M."/>
            <person name="Pan X."/>
            <person name="Warren A."/>
            <person name="Jiang C."/>
            <person name="Yuan D."/>
            <person name="Miao W."/>
        </authorList>
    </citation>
    <scope>NUCLEOTIDE SEQUENCE [LARGE SCALE GENOMIC DNA]</scope>
    <source>
        <strain evidence="1">36N120E</strain>
    </source>
</reference>
<dbReference type="EMBL" id="LDAU01000091">
    <property type="protein sequence ID" value="KRX06863.1"/>
    <property type="molecule type" value="Genomic_DNA"/>
</dbReference>
<name>A0A0V0QX21_PSEPJ</name>
<comment type="caution">
    <text evidence="1">The sequence shown here is derived from an EMBL/GenBank/DDBJ whole genome shotgun (WGS) entry which is preliminary data.</text>
</comment>
<gene>
    <name evidence="1" type="ORF">PPERSA_11508</name>
</gene>
<protein>
    <submittedName>
        <fullName evidence="1">Uncharacterized protein</fullName>
    </submittedName>
</protein>
<proteinExistence type="predicted"/>
<dbReference type="AlphaFoldDB" id="A0A0V0QX21"/>
<dbReference type="InParanoid" id="A0A0V0QX21"/>
<organism evidence="1 2">
    <name type="scientific">Pseudocohnilembus persalinus</name>
    <name type="common">Ciliate</name>
    <dbReference type="NCBI Taxonomy" id="266149"/>
    <lineage>
        <taxon>Eukaryota</taxon>
        <taxon>Sar</taxon>
        <taxon>Alveolata</taxon>
        <taxon>Ciliophora</taxon>
        <taxon>Intramacronucleata</taxon>
        <taxon>Oligohymenophorea</taxon>
        <taxon>Scuticociliatia</taxon>
        <taxon>Philasterida</taxon>
        <taxon>Pseudocohnilembidae</taxon>
        <taxon>Pseudocohnilembus</taxon>
    </lineage>
</organism>
<evidence type="ECO:0000313" key="2">
    <source>
        <dbReference type="Proteomes" id="UP000054937"/>
    </source>
</evidence>
<accession>A0A0V0QX21</accession>
<sequence length="187" mass="21640">MQQFIQVIQIKYINNIRILQHPVQYPGLFQKSQPRTERNLLPIEPSQQGINIQKFGAFSFELSSDIKSPNNHANLDIDSVKQSLKENRREIHRLRTQQLAFCILIRVSNGFLQCSTNSEILARMSQTPTQKFWTTNNKQDWAKSTLSSMLSYPLNIQKQGDLNKTKQLAQASKDMSSSTFTEFKVYK</sequence>